<dbReference type="EMBL" id="JABBFW010000005">
    <property type="protein sequence ID" value="NML15309.1"/>
    <property type="molecule type" value="Genomic_DNA"/>
</dbReference>
<feature type="domain" description="LytR/CpsA/Psr regulator C-terminal" evidence="2">
    <location>
        <begin position="247"/>
        <end position="331"/>
    </location>
</feature>
<dbReference type="PANTHER" id="PTHR44809:SF1">
    <property type="entry name" value="PROTEIN O-MANNOSYL-TRANSFERASE TMTC1"/>
    <property type="match status" value="1"/>
</dbReference>
<protein>
    <submittedName>
        <fullName evidence="3">Tetratricopeptide repeat protein</fullName>
    </submittedName>
</protein>
<accession>A0A848FA28</accession>
<gene>
    <name evidence="3" type="ORF">HHL10_09985</name>
</gene>
<organism evidence="3 4">
    <name type="scientific">Azohydromonas caseinilytica</name>
    <dbReference type="NCBI Taxonomy" id="2728836"/>
    <lineage>
        <taxon>Bacteria</taxon>
        <taxon>Pseudomonadati</taxon>
        <taxon>Pseudomonadota</taxon>
        <taxon>Betaproteobacteria</taxon>
        <taxon>Burkholderiales</taxon>
        <taxon>Sphaerotilaceae</taxon>
        <taxon>Azohydromonas</taxon>
    </lineage>
</organism>
<dbReference type="InterPro" id="IPR011990">
    <property type="entry name" value="TPR-like_helical_dom_sf"/>
</dbReference>
<keyword evidence="1" id="KW-0802">TPR repeat</keyword>
<dbReference type="SMART" id="SM00028">
    <property type="entry name" value="TPR"/>
    <property type="match status" value="3"/>
</dbReference>
<sequence>MLTLGGCATKSDRLPWRIEPVQSVTHGLGQGSADSYYVVGRQIERSRDWLRAAEAYRQALQSDPGHIDARNALAVVLARLGLLQEAEAQLRLALQAAPQRADLHSNLGYLLVLARRLPEAQATLHAALALNPQDRVAQANLLLAQGRAPASATPMALAQAGTSAMTAAATTTPAAAVPAAAAPRPGAALQVLDAATLPPLTQAVPGHSPSALSPAAADVPALVSTATTPAASLPSKAAPDVMAAPFTLEVTNGMGRRGAAQQLREQLESRGFDVERTSNLPPYRQARTMVLYRPGHEAAARQVARALPLPVALRPEATQEAHVRVLLGRDWPSALRVAAARMNRE</sequence>
<dbReference type="Pfam" id="PF13399">
    <property type="entry name" value="LytR_C"/>
    <property type="match status" value="1"/>
</dbReference>
<evidence type="ECO:0000259" key="2">
    <source>
        <dbReference type="Pfam" id="PF13399"/>
    </source>
</evidence>
<reference evidence="3 4" key="1">
    <citation type="submission" date="2020-04" db="EMBL/GenBank/DDBJ databases">
        <title>Azohydromonas sp. isolated from soil.</title>
        <authorList>
            <person name="Dahal R.H."/>
        </authorList>
    </citation>
    <scope>NUCLEOTIDE SEQUENCE [LARGE SCALE GENOMIC DNA]</scope>
    <source>
        <strain evidence="3 4">G-1-1-14</strain>
    </source>
</reference>
<dbReference type="InterPro" id="IPR019734">
    <property type="entry name" value="TPR_rpt"/>
</dbReference>
<dbReference type="Gene3D" id="3.30.70.2390">
    <property type="match status" value="1"/>
</dbReference>
<name>A0A848FA28_9BURK</name>
<dbReference type="RefSeq" id="WP_169160204.1">
    <property type="nucleotide sequence ID" value="NZ_JABBFW010000005.1"/>
</dbReference>
<dbReference type="Gene3D" id="1.25.40.10">
    <property type="entry name" value="Tetratricopeptide repeat domain"/>
    <property type="match status" value="1"/>
</dbReference>
<dbReference type="Pfam" id="PF14559">
    <property type="entry name" value="TPR_19"/>
    <property type="match status" value="1"/>
</dbReference>
<feature type="repeat" description="TPR" evidence="1">
    <location>
        <begin position="101"/>
        <end position="134"/>
    </location>
</feature>
<evidence type="ECO:0000313" key="4">
    <source>
        <dbReference type="Proteomes" id="UP000574067"/>
    </source>
</evidence>
<dbReference type="SUPFAM" id="SSF48452">
    <property type="entry name" value="TPR-like"/>
    <property type="match status" value="1"/>
</dbReference>
<dbReference type="PROSITE" id="PS50005">
    <property type="entry name" value="TPR"/>
    <property type="match status" value="2"/>
</dbReference>
<proteinExistence type="predicted"/>
<keyword evidence="4" id="KW-1185">Reference proteome</keyword>
<dbReference type="AlphaFoldDB" id="A0A848FA28"/>
<feature type="repeat" description="TPR" evidence="1">
    <location>
        <begin position="33"/>
        <end position="66"/>
    </location>
</feature>
<evidence type="ECO:0000313" key="3">
    <source>
        <dbReference type="EMBL" id="NML15309.1"/>
    </source>
</evidence>
<comment type="caution">
    <text evidence="3">The sequence shown here is derived from an EMBL/GenBank/DDBJ whole genome shotgun (WGS) entry which is preliminary data.</text>
</comment>
<evidence type="ECO:0000256" key="1">
    <source>
        <dbReference type="PROSITE-ProRule" id="PRU00339"/>
    </source>
</evidence>
<dbReference type="InterPro" id="IPR052943">
    <property type="entry name" value="TMTC_O-mannosyl-trnsfr"/>
</dbReference>
<dbReference type="PANTHER" id="PTHR44809">
    <property type="match status" value="1"/>
</dbReference>
<dbReference type="Proteomes" id="UP000574067">
    <property type="component" value="Unassembled WGS sequence"/>
</dbReference>
<dbReference type="InterPro" id="IPR027381">
    <property type="entry name" value="LytR/CpsA/Psr_C"/>
</dbReference>